<sequence>EFFLDFDNETSALQGFVKGFVGVAGAVIVNEIIHDIGGRVPKSLEPDLAKCLAKFVQVYPEETRGWALACLQQEGWPSPHVSVADKTAFVQALMSKRTLKIKEGAKAFGLKCRKLDGTAYAYAV</sequence>
<name>A0AAD5X176_9FUNG</name>
<protein>
    <submittedName>
        <fullName evidence="1">Uncharacterized protein</fullName>
    </submittedName>
</protein>
<comment type="caution">
    <text evidence="1">The sequence shown here is derived from an EMBL/GenBank/DDBJ whole genome shotgun (WGS) entry which is preliminary data.</text>
</comment>
<keyword evidence="2" id="KW-1185">Reference proteome</keyword>
<dbReference type="Gene3D" id="1.25.10.10">
    <property type="entry name" value="Leucine-rich Repeat Variant"/>
    <property type="match status" value="1"/>
</dbReference>
<organism evidence="1 2">
    <name type="scientific">Rhizophlyctis rosea</name>
    <dbReference type="NCBI Taxonomy" id="64517"/>
    <lineage>
        <taxon>Eukaryota</taxon>
        <taxon>Fungi</taxon>
        <taxon>Fungi incertae sedis</taxon>
        <taxon>Chytridiomycota</taxon>
        <taxon>Chytridiomycota incertae sedis</taxon>
        <taxon>Chytridiomycetes</taxon>
        <taxon>Rhizophlyctidales</taxon>
        <taxon>Rhizophlyctidaceae</taxon>
        <taxon>Rhizophlyctis</taxon>
    </lineage>
</organism>
<accession>A0AAD5X176</accession>
<reference evidence="1" key="1">
    <citation type="submission" date="2020-05" db="EMBL/GenBank/DDBJ databases">
        <title>Phylogenomic resolution of chytrid fungi.</title>
        <authorList>
            <person name="Stajich J.E."/>
            <person name="Amses K."/>
            <person name="Simmons R."/>
            <person name="Seto K."/>
            <person name="Myers J."/>
            <person name="Bonds A."/>
            <person name="Quandt C.A."/>
            <person name="Barry K."/>
            <person name="Liu P."/>
            <person name="Grigoriev I."/>
            <person name="Longcore J.E."/>
            <person name="James T.Y."/>
        </authorList>
    </citation>
    <scope>NUCLEOTIDE SEQUENCE</scope>
    <source>
        <strain evidence="1">JEL0318</strain>
    </source>
</reference>
<evidence type="ECO:0000313" key="1">
    <source>
        <dbReference type="EMBL" id="KAJ3040782.1"/>
    </source>
</evidence>
<dbReference type="AlphaFoldDB" id="A0AAD5X176"/>
<proteinExistence type="predicted"/>
<gene>
    <name evidence="1" type="ORF">HK097_002462</name>
</gene>
<evidence type="ECO:0000313" key="2">
    <source>
        <dbReference type="Proteomes" id="UP001212841"/>
    </source>
</evidence>
<dbReference type="InterPro" id="IPR011989">
    <property type="entry name" value="ARM-like"/>
</dbReference>
<dbReference type="Proteomes" id="UP001212841">
    <property type="component" value="Unassembled WGS sequence"/>
</dbReference>
<dbReference type="EMBL" id="JADGJD010001531">
    <property type="protein sequence ID" value="KAJ3040782.1"/>
    <property type="molecule type" value="Genomic_DNA"/>
</dbReference>
<feature type="non-terminal residue" evidence="1">
    <location>
        <position position="1"/>
    </location>
</feature>